<name>A0AAF0BUH0_9ACTN</name>
<dbReference type="KEGG" id="ima:PO878_03675"/>
<accession>A0AAF0BUH0</accession>
<dbReference type="PANTHER" id="PTHR40202:SF1">
    <property type="entry name" value="HD DOMAIN-CONTAINING PROTEIN"/>
    <property type="match status" value="1"/>
</dbReference>
<evidence type="ECO:0000313" key="3">
    <source>
        <dbReference type="Proteomes" id="UP001216390"/>
    </source>
</evidence>
<reference evidence="2" key="1">
    <citation type="submission" date="2023-01" db="EMBL/GenBank/DDBJ databases">
        <title>The diversity of Class Acidimicrobiia in South China Sea sediment environments and the proposal of Iamia marina sp. nov., a novel species of the genus Iamia.</title>
        <authorList>
            <person name="He Y."/>
            <person name="Tian X."/>
        </authorList>
    </citation>
    <scope>NUCLEOTIDE SEQUENCE</scope>
    <source>
        <strain evidence="2">DSM 19957</strain>
    </source>
</reference>
<dbReference type="InterPro" id="IPR006674">
    <property type="entry name" value="HD_domain"/>
</dbReference>
<evidence type="ECO:0000259" key="1">
    <source>
        <dbReference type="Pfam" id="PF01966"/>
    </source>
</evidence>
<keyword evidence="3" id="KW-1185">Reference proteome</keyword>
<dbReference type="InterPro" id="IPR052567">
    <property type="entry name" value="OP_Dioxygenase"/>
</dbReference>
<evidence type="ECO:0000313" key="2">
    <source>
        <dbReference type="EMBL" id="WCO67822.1"/>
    </source>
</evidence>
<dbReference type="EMBL" id="CP116942">
    <property type="protein sequence ID" value="WCO67822.1"/>
    <property type="molecule type" value="Genomic_DNA"/>
</dbReference>
<proteinExistence type="predicted"/>
<dbReference type="Pfam" id="PF01966">
    <property type="entry name" value="HD"/>
    <property type="match status" value="1"/>
</dbReference>
<dbReference type="RefSeq" id="WP_272737341.1">
    <property type="nucleotide sequence ID" value="NZ_CP116942.1"/>
</dbReference>
<sequence>MDDATSEEITTIFAAANVGMREAHVSHVLAQLHALEGPTFGYRVDRYEHSLQCATRAVREGASDDMVVAALLHDIGDNLGPTNHAEVAATILEPYLDEEATWVVRHHTVFQIHHWGRQYGIDPDARERYRGHPHFEACAHFCAAWDQASFDETYDTLPLEELTPFVESVLGRQPDQSLDPG</sequence>
<dbReference type="AlphaFoldDB" id="A0AAF0BUH0"/>
<feature type="domain" description="HD" evidence="1">
    <location>
        <begin position="46"/>
        <end position="111"/>
    </location>
</feature>
<dbReference type="PANTHER" id="PTHR40202">
    <property type="match status" value="1"/>
</dbReference>
<dbReference type="Gene3D" id="1.10.3210.10">
    <property type="entry name" value="Hypothetical protein af1432"/>
    <property type="match status" value="1"/>
</dbReference>
<protein>
    <submittedName>
        <fullName evidence="2">HD domain-containing protein</fullName>
    </submittedName>
</protein>
<organism evidence="2 3">
    <name type="scientific">Iamia majanohamensis</name>
    <dbReference type="NCBI Taxonomy" id="467976"/>
    <lineage>
        <taxon>Bacteria</taxon>
        <taxon>Bacillati</taxon>
        <taxon>Actinomycetota</taxon>
        <taxon>Acidimicrobiia</taxon>
        <taxon>Acidimicrobiales</taxon>
        <taxon>Iamiaceae</taxon>
        <taxon>Iamia</taxon>
    </lineage>
</organism>
<gene>
    <name evidence="2" type="ORF">PO878_03675</name>
</gene>
<dbReference type="SUPFAM" id="SSF109604">
    <property type="entry name" value="HD-domain/PDEase-like"/>
    <property type="match status" value="1"/>
</dbReference>
<dbReference type="Proteomes" id="UP001216390">
    <property type="component" value="Chromosome"/>
</dbReference>